<feature type="domain" description="DUF1468" evidence="2">
    <location>
        <begin position="8"/>
        <end position="123"/>
    </location>
</feature>
<feature type="transmembrane region" description="Helical" evidence="1">
    <location>
        <begin position="95"/>
        <end position="114"/>
    </location>
</feature>
<keyword evidence="1" id="KW-0472">Membrane</keyword>
<comment type="caution">
    <text evidence="3">The sequence shown here is derived from an EMBL/GenBank/DDBJ whole genome shotgun (WGS) entry which is preliminary data.</text>
</comment>
<reference evidence="4" key="1">
    <citation type="submission" date="2023-07" db="EMBL/GenBank/DDBJ databases">
        <title>Description of three actinobacteria isolated from air of manufacturing shop in a pharmaceutical factory.</title>
        <authorList>
            <person name="Zhang D.-F."/>
        </authorList>
    </citation>
    <scope>NUCLEOTIDE SEQUENCE [LARGE SCALE GENOMIC DNA]</scope>
    <source>
        <strain evidence="4">CCTCC AB 207010</strain>
    </source>
</reference>
<keyword evidence="4" id="KW-1185">Reference proteome</keyword>
<dbReference type="InterPro" id="IPR009936">
    <property type="entry name" value="DUF1468"/>
</dbReference>
<keyword evidence="1" id="KW-0812">Transmembrane</keyword>
<evidence type="ECO:0000313" key="4">
    <source>
        <dbReference type="Proteomes" id="UP001260872"/>
    </source>
</evidence>
<accession>A0ABU1FRC5</accession>
<organism evidence="3 4">
    <name type="scientific">Nesterenkonia flava</name>
    <dbReference type="NCBI Taxonomy" id="469799"/>
    <lineage>
        <taxon>Bacteria</taxon>
        <taxon>Bacillati</taxon>
        <taxon>Actinomycetota</taxon>
        <taxon>Actinomycetes</taxon>
        <taxon>Micrococcales</taxon>
        <taxon>Micrococcaceae</taxon>
        <taxon>Nesterenkonia</taxon>
    </lineage>
</organism>
<feature type="transmembrane region" description="Helical" evidence="1">
    <location>
        <begin position="61"/>
        <end position="89"/>
    </location>
</feature>
<sequence length="123" mass="13205">MTSWVGFTNYSLGTLDRPGPGFFPQLVAALLAVASILALLEARSATYTGEPILWKRLLWALAAVLGGAALLPSAGFLPVAFLGGVIIAVLAEGRFRWRILPVMALMSVAIWLLFEQLLGIRLP</sequence>
<name>A0ABU1FRC5_9MICC</name>
<protein>
    <submittedName>
        <fullName evidence="3">Tripartite tricarboxylate transporter TctB family protein</fullName>
    </submittedName>
</protein>
<dbReference type="Proteomes" id="UP001260872">
    <property type="component" value="Unassembled WGS sequence"/>
</dbReference>
<feature type="transmembrane region" description="Helical" evidence="1">
    <location>
        <begin position="22"/>
        <end position="40"/>
    </location>
</feature>
<dbReference type="RefSeq" id="WP_310536632.1">
    <property type="nucleotide sequence ID" value="NZ_BAAAOC010000092.1"/>
</dbReference>
<dbReference type="EMBL" id="JAVKGT010000006">
    <property type="protein sequence ID" value="MDR5711207.1"/>
    <property type="molecule type" value="Genomic_DNA"/>
</dbReference>
<evidence type="ECO:0000256" key="1">
    <source>
        <dbReference type="SAM" id="Phobius"/>
    </source>
</evidence>
<dbReference type="Pfam" id="PF07331">
    <property type="entry name" value="TctB"/>
    <property type="match status" value="1"/>
</dbReference>
<gene>
    <name evidence="3" type="ORF">RH857_03500</name>
</gene>
<proteinExistence type="predicted"/>
<evidence type="ECO:0000313" key="3">
    <source>
        <dbReference type="EMBL" id="MDR5711207.1"/>
    </source>
</evidence>
<keyword evidence="1" id="KW-1133">Transmembrane helix</keyword>
<evidence type="ECO:0000259" key="2">
    <source>
        <dbReference type="Pfam" id="PF07331"/>
    </source>
</evidence>